<keyword evidence="3" id="KW-1185">Reference proteome</keyword>
<name>A0A9J5W4N0_SOLCO</name>
<dbReference type="EMBL" id="JACXVP010000012">
    <property type="protein sequence ID" value="KAG5570515.1"/>
    <property type="molecule type" value="Genomic_DNA"/>
</dbReference>
<evidence type="ECO:0000313" key="2">
    <source>
        <dbReference type="EMBL" id="KAG5570515.1"/>
    </source>
</evidence>
<protein>
    <submittedName>
        <fullName evidence="2">Uncharacterized protein</fullName>
    </submittedName>
</protein>
<sequence length="115" mass="12905">MPQAKLRKHQGKSAIASRRGPGWGELCESYAENDIGKSEYRVVCEVVLENPSEGNDSVVREFYANWKPDARSYFVIMRGVEVPQTPGSLNQILGTTYAPSDVLTWINISPLYQQI</sequence>
<evidence type="ECO:0000313" key="3">
    <source>
        <dbReference type="Proteomes" id="UP000824120"/>
    </source>
</evidence>
<accession>A0A9J5W4N0</accession>
<organism evidence="2 3">
    <name type="scientific">Solanum commersonii</name>
    <name type="common">Commerson's wild potato</name>
    <name type="synonym">Commerson's nightshade</name>
    <dbReference type="NCBI Taxonomy" id="4109"/>
    <lineage>
        <taxon>Eukaryota</taxon>
        <taxon>Viridiplantae</taxon>
        <taxon>Streptophyta</taxon>
        <taxon>Embryophyta</taxon>
        <taxon>Tracheophyta</taxon>
        <taxon>Spermatophyta</taxon>
        <taxon>Magnoliopsida</taxon>
        <taxon>eudicotyledons</taxon>
        <taxon>Gunneridae</taxon>
        <taxon>Pentapetalae</taxon>
        <taxon>asterids</taxon>
        <taxon>lamiids</taxon>
        <taxon>Solanales</taxon>
        <taxon>Solanaceae</taxon>
        <taxon>Solanoideae</taxon>
        <taxon>Solaneae</taxon>
        <taxon>Solanum</taxon>
    </lineage>
</organism>
<dbReference type="OrthoDB" id="1306244at2759"/>
<proteinExistence type="predicted"/>
<gene>
    <name evidence="2" type="ORF">H5410_060281</name>
</gene>
<comment type="caution">
    <text evidence="2">The sequence shown here is derived from an EMBL/GenBank/DDBJ whole genome shotgun (WGS) entry which is preliminary data.</text>
</comment>
<feature type="compositionally biased region" description="Basic residues" evidence="1">
    <location>
        <begin position="1"/>
        <end position="11"/>
    </location>
</feature>
<reference evidence="2 3" key="1">
    <citation type="submission" date="2020-09" db="EMBL/GenBank/DDBJ databases">
        <title>De no assembly of potato wild relative species, Solanum commersonii.</title>
        <authorList>
            <person name="Cho K."/>
        </authorList>
    </citation>
    <scope>NUCLEOTIDE SEQUENCE [LARGE SCALE GENOMIC DNA]</scope>
    <source>
        <strain evidence="2">LZ3.2</strain>
        <tissue evidence="2">Leaf</tissue>
    </source>
</reference>
<dbReference type="AlphaFoldDB" id="A0A9J5W4N0"/>
<evidence type="ECO:0000256" key="1">
    <source>
        <dbReference type="SAM" id="MobiDB-lite"/>
    </source>
</evidence>
<dbReference type="Proteomes" id="UP000824120">
    <property type="component" value="Chromosome 12"/>
</dbReference>
<feature type="region of interest" description="Disordered" evidence="1">
    <location>
        <begin position="1"/>
        <end position="20"/>
    </location>
</feature>